<evidence type="ECO:0000256" key="3">
    <source>
        <dbReference type="ARBA" id="ARBA00022741"/>
    </source>
</evidence>
<dbReference type="PANTHER" id="PTHR23305:SF18">
    <property type="entry name" value="OBG-TYPE G DOMAIN-CONTAINING PROTEIN"/>
    <property type="match status" value="1"/>
</dbReference>
<keyword evidence="5" id="KW-0460">Magnesium</keyword>
<dbReference type="NCBIfam" id="TIGR00092">
    <property type="entry name" value="redox-regulated ATPase YchF"/>
    <property type="match status" value="1"/>
</dbReference>
<dbReference type="SUPFAM" id="SSF52540">
    <property type="entry name" value="P-loop containing nucleoside triphosphate hydrolases"/>
    <property type="match status" value="1"/>
</dbReference>
<evidence type="ECO:0000259" key="8">
    <source>
        <dbReference type="PROSITE" id="PS51880"/>
    </source>
</evidence>
<dbReference type="Pfam" id="PF06071">
    <property type="entry name" value="YchF-GTPase_C"/>
    <property type="match status" value="1"/>
</dbReference>
<dbReference type="HAMAP" id="MF_00944">
    <property type="entry name" value="YchF_OLA1_ATPase"/>
    <property type="match status" value="1"/>
</dbReference>
<dbReference type="KEGG" id="coh:EAV92_17725"/>
<dbReference type="FunFam" id="1.10.150.300:FF:000004">
    <property type="entry name" value="Ribosome-binding ATPase YchF"/>
    <property type="match status" value="1"/>
</dbReference>
<dbReference type="InterPro" id="IPR013029">
    <property type="entry name" value="YchF_C"/>
</dbReference>
<keyword evidence="3 6" id="KW-0547">Nucleotide-binding</keyword>
<comment type="similarity">
    <text evidence="6">Belongs to the TRAFAC class OBG-HflX-like GTPase superfamily. OBG GTPase family. YchF/OLA1 subfamily.</text>
</comment>
<dbReference type="PROSITE" id="PS51880">
    <property type="entry name" value="TGS"/>
    <property type="match status" value="1"/>
</dbReference>
<evidence type="ECO:0000256" key="6">
    <source>
        <dbReference type="HAMAP-Rule" id="MF_00944"/>
    </source>
</evidence>
<dbReference type="CDD" id="cd01900">
    <property type="entry name" value="YchF"/>
    <property type="match status" value="1"/>
</dbReference>
<keyword evidence="10" id="KW-1185">Reference proteome</keyword>
<dbReference type="PANTHER" id="PTHR23305">
    <property type="entry name" value="OBG GTPASE FAMILY"/>
    <property type="match status" value="1"/>
</dbReference>
<keyword evidence="2" id="KW-0479">Metal-binding</keyword>
<protein>
    <recommendedName>
        <fullName evidence="6">Ribosome-binding ATPase YchF</fullName>
    </recommendedName>
</protein>
<comment type="function">
    <text evidence="6">ATPase that binds to both the 70S ribosome and the 50S ribosomal subunit in a nucleotide-independent manner.</text>
</comment>
<dbReference type="GO" id="GO:0005525">
    <property type="term" value="F:GTP binding"/>
    <property type="evidence" value="ECO:0007669"/>
    <property type="project" value="InterPro"/>
</dbReference>
<evidence type="ECO:0000313" key="9">
    <source>
        <dbReference type="EMBL" id="AYQ74243.1"/>
    </source>
</evidence>
<dbReference type="InterPro" id="IPR006073">
    <property type="entry name" value="GTP-bd"/>
</dbReference>
<dbReference type="InterPro" id="IPR004396">
    <property type="entry name" value="ATPase_YchF/OLA1"/>
</dbReference>
<dbReference type="FunFam" id="3.10.20.30:FF:000001">
    <property type="entry name" value="Ribosome-binding ATPase YchF"/>
    <property type="match status" value="1"/>
</dbReference>
<dbReference type="EMBL" id="CP033433">
    <property type="protein sequence ID" value="AYQ74243.1"/>
    <property type="molecule type" value="Genomic_DNA"/>
</dbReference>
<dbReference type="Gene3D" id="1.10.150.300">
    <property type="entry name" value="TGS-like domain"/>
    <property type="match status" value="1"/>
</dbReference>
<comment type="cofactor">
    <cofactor evidence="1">
        <name>Mg(2+)</name>
        <dbReference type="ChEBI" id="CHEBI:18420"/>
    </cofactor>
</comment>
<accession>A0A3G3K1A9</accession>
<dbReference type="InterPro" id="IPR004095">
    <property type="entry name" value="TGS"/>
</dbReference>
<gene>
    <name evidence="6 9" type="primary">ychF</name>
    <name evidence="9" type="ORF">EAV92_17725</name>
</gene>
<dbReference type="InterPro" id="IPR027417">
    <property type="entry name" value="P-loop_NTPase"/>
</dbReference>
<dbReference type="GO" id="GO:0005737">
    <property type="term" value="C:cytoplasm"/>
    <property type="evidence" value="ECO:0007669"/>
    <property type="project" value="TreeGrafter"/>
</dbReference>
<dbReference type="CDD" id="cd04867">
    <property type="entry name" value="TGS_YchF_OLA1"/>
    <property type="match status" value="1"/>
</dbReference>
<dbReference type="GO" id="GO:0016887">
    <property type="term" value="F:ATP hydrolysis activity"/>
    <property type="evidence" value="ECO:0007669"/>
    <property type="project" value="UniProtKB-UniRule"/>
</dbReference>
<reference evidence="9 10" key="1">
    <citation type="submission" date="2018-10" db="EMBL/GenBank/DDBJ databases">
        <title>Genome Sequence of Cohnella sp.</title>
        <authorList>
            <person name="Srinivasan S."/>
            <person name="Kim M.K."/>
        </authorList>
    </citation>
    <scope>NUCLEOTIDE SEQUENCE [LARGE SCALE GENOMIC DNA]</scope>
    <source>
        <strain evidence="9 10">18JY8-7</strain>
    </source>
</reference>
<evidence type="ECO:0000256" key="5">
    <source>
        <dbReference type="ARBA" id="ARBA00022842"/>
    </source>
</evidence>
<dbReference type="GO" id="GO:0046872">
    <property type="term" value="F:metal ion binding"/>
    <property type="evidence" value="ECO:0007669"/>
    <property type="project" value="UniProtKB-KW"/>
</dbReference>
<dbReference type="Gene3D" id="3.40.50.300">
    <property type="entry name" value="P-loop containing nucleotide triphosphate hydrolases"/>
    <property type="match status" value="1"/>
</dbReference>
<dbReference type="Pfam" id="PF01926">
    <property type="entry name" value="MMR_HSR1"/>
    <property type="match status" value="1"/>
</dbReference>
<feature type="domain" description="TGS" evidence="8">
    <location>
        <begin position="281"/>
        <end position="364"/>
    </location>
</feature>
<feature type="domain" description="OBG-type G" evidence="7">
    <location>
        <begin position="3"/>
        <end position="259"/>
    </location>
</feature>
<proteinExistence type="inferred from homology"/>
<dbReference type="PIRSF" id="PIRSF006641">
    <property type="entry name" value="CHP00092"/>
    <property type="match status" value="1"/>
</dbReference>
<evidence type="ECO:0000256" key="2">
    <source>
        <dbReference type="ARBA" id="ARBA00022723"/>
    </source>
</evidence>
<dbReference type="PRINTS" id="PR00326">
    <property type="entry name" value="GTP1OBG"/>
</dbReference>
<feature type="binding site" evidence="6">
    <location>
        <begin position="12"/>
        <end position="17"/>
    </location>
    <ligand>
        <name>ATP</name>
        <dbReference type="ChEBI" id="CHEBI:30616"/>
    </ligand>
</feature>
<evidence type="ECO:0000313" key="10">
    <source>
        <dbReference type="Proteomes" id="UP000269097"/>
    </source>
</evidence>
<dbReference type="AlphaFoldDB" id="A0A3G3K1A9"/>
<dbReference type="InterPro" id="IPR023192">
    <property type="entry name" value="TGS-like_dom_sf"/>
</dbReference>
<dbReference type="GO" id="GO:0043023">
    <property type="term" value="F:ribosomal large subunit binding"/>
    <property type="evidence" value="ECO:0007669"/>
    <property type="project" value="UniProtKB-UniRule"/>
</dbReference>
<dbReference type="InterPro" id="IPR012676">
    <property type="entry name" value="TGS-like"/>
</dbReference>
<sequence length="366" mass="40356">MPLSCGIVGLPNVGKSTLFNAITQAGAESANYPFCTIDPNVGVVEVPDERLQKLADIVVPNRIVPTAFEFVDIAGLVKGASRGEGLGNKFLANIREVDAIVHVVRCFHDENITHVSGKVDPIHDIEVINLELILADMDSVEKRIERSRKNMKGGDKKYAQEVEVLERIHQALLAEKPARSVELTDEEKQIVRDLHLLTIKPVLYAANVSESEAANADGNEYVQRVREFAKAEGSEVVPISAKVESEIAELEGEDKELFLEELGLTESGLDRLIRAAYKLLGLYTYFTAGVQEVRAWTIRKGTKAPQAAAVIHTDFERGFIRAEVVSYDDLVNSGSMNAAKEKGLLRLEGKEYVVADGDVMHFRFNV</sequence>
<dbReference type="InterPro" id="IPR041706">
    <property type="entry name" value="YchF_N"/>
</dbReference>
<evidence type="ECO:0000259" key="7">
    <source>
        <dbReference type="PROSITE" id="PS51710"/>
    </source>
</evidence>
<evidence type="ECO:0000256" key="1">
    <source>
        <dbReference type="ARBA" id="ARBA00001946"/>
    </source>
</evidence>
<dbReference type="Gene3D" id="3.10.20.30">
    <property type="match status" value="1"/>
</dbReference>
<organism evidence="9 10">
    <name type="scientific">Cohnella candidum</name>
    <dbReference type="NCBI Taxonomy" id="2674991"/>
    <lineage>
        <taxon>Bacteria</taxon>
        <taxon>Bacillati</taxon>
        <taxon>Bacillota</taxon>
        <taxon>Bacilli</taxon>
        <taxon>Bacillales</taxon>
        <taxon>Paenibacillaceae</taxon>
        <taxon>Cohnella</taxon>
    </lineage>
</organism>
<dbReference type="GO" id="GO:0005524">
    <property type="term" value="F:ATP binding"/>
    <property type="evidence" value="ECO:0007669"/>
    <property type="project" value="UniProtKB-UniRule"/>
</dbReference>
<evidence type="ECO:0000256" key="4">
    <source>
        <dbReference type="ARBA" id="ARBA00022840"/>
    </source>
</evidence>
<dbReference type="RefSeq" id="WP_123042324.1">
    <property type="nucleotide sequence ID" value="NZ_CP033433.1"/>
</dbReference>
<dbReference type="Proteomes" id="UP000269097">
    <property type="component" value="Chromosome"/>
</dbReference>
<name>A0A3G3K1A9_9BACL</name>
<dbReference type="InterPro" id="IPR031167">
    <property type="entry name" value="G_OBG"/>
</dbReference>
<keyword evidence="4 6" id="KW-0067">ATP-binding</keyword>
<dbReference type="SUPFAM" id="SSF81271">
    <property type="entry name" value="TGS-like"/>
    <property type="match status" value="1"/>
</dbReference>
<dbReference type="InterPro" id="IPR012675">
    <property type="entry name" value="Beta-grasp_dom_sf"/>
</dbReference>
<dbReference type="PROSITE" id="PS51710">
    <property type="entry name" value="G_OBG"/>
    <property type="match status" value="1"/>
</dbReference>